<evidence type="ECO:0000256" key="1">
    <source>
        <dbReference type="SAM" id="MobiDB-lite"/>
    </source>
</evidence>
<dbReference type="Proteomes" id="UP000712600">
    <property type="component" value="Unassembled WGS sequence"/>
</dbReference>
<gene>
    <name evidence="2" type="ORF">F2Q69_00003596</name>
</gene>
<feature type="region of interest" description="Disordered" evidence="1">
    <location>
        <begin position="48"/>
        <end position="70"/>
    </location>
</feature>
<proteinExistence type="predicted"/>
<accession>A0A8S9P7W7</accession>
<protein>
    <submittedName>
        <fullName evidence="2">Uncharacterized protein</fullName>
    </submittedName>
</protein>
<evidence type="ECO:0000313" key="3">
    <source>
        <dbReference type="Proteomes" id="UP000712600"/>
    </source>
</evidence>
<reference evidence="2" key="1">
    <citation type="submission" date="2019-12" db="EMBL/GenBank/DDBJ databases">
        <title>Genome sequencing and annotation of Brassica cretica.</title>
        <authorList>
            <person name="Studholme D.J."/>
            <person name="Sarris P."/>
        </authorList>
    </citation>
    <scope>NUCLEOTIDE SEQUENCE</scope>
    <source>
        <strain evidence="2">PFS-109/04</strain>
        <tissue evidence="2">Leaf</tissue>
    </source>
</reference>
<comment type="caution">
    <text evidence="2">The sequence shown here is derived from an EMBL/GenBank/DDBJ whole genome shotgun (WGS) entry which is preliminary data.</text>
</comment>
<dbReference type="EMBL" id="QGKX02001521">
    <property type="protein sequence ID" value="KAF3509287.1"/>
    <property type="molecule type" value="Genomic_DNA"/>
</dbReference>
<organism evidence="2 3">
    <name type="scientific">Brassica cretica</name>
    <name type="common">Mustard</name>
    <dbReference type="NCBI Taxonomy" id="69181"/>
    <lineage>
        <taxon>Eukaryota</taxon>
        <taxon>Viridiplantae</taxon>
        <taxon>Streptophyta</taxon>
        <taxon>Embryophyta</taxon>
        <taxon>Tracheophyta</taxon>
        <taxon>Spermatophyta</taxon>
        <taxon>Magnoliopsida</taxon>
        <taxon>eudicotyledons</taxon>
        <taxon>Gunneridae</taxon>
        <taxon>Pentapetalae</taxon>
        <taxon>rosids</taxon>
        <taxon>malvids</taxon>
        <taxon>Brassicales</taxon>
        <taxon>Brassicaceae</taxon>
        <taxon>Brassiceae</taxon>
        <taxon>Brassica</taxon>
    </lineage>
</organism>
<feature type="region of interest" description="Disordered" evidence="1">
    <location>
        <begin position="1"/>
        <end position="20"/>
    </location>
</feature>
<sequence length="70" mass="7327">MVSEGYTTAPLGDNNASPSTAEYTRLQKAFSIKQSNLPEFDSSQVNQVSLVNGSGSEGGSKKPAENGFVT</sequence>
<name>A0A8S9P7W7_BRACR</name>
<dbReference type="AlphaFoldDB" id="A0A8S9P7W7"/>
<evidence type="ECO:0000313" key="2">
    <source>
        <dbReference type="EMBL" id="KAF3509287.1"/>
    </source>
</evidence>